<dbReference type="GO" id="GO:0006310">
    <property type="term" value="P:DNA recombination"/>
    <property type="evidence" value="ECO:0007669"/>
    <property type="project" value="UniProtKB-KW"/>
</dbReference>
<feature type="domain" description="HTH IS21-type" evidence="5">
    <location>
        <begin position="5"/>
        <end position="68"/>
    </location>
</feature>
<dbReference type="Gene3D" id="3.30.420.10">
    <property type="entry name" value="Ribonuclease H-like superfamily/Ribonuclease H"/>
    <property type="match status" value="1"/>
</dbReference>
<evidence type="ECO:0000256" key="1">
    <source>
        <dbReference type="ARBA" id="ARBA00009277"/>
    </source>
</evidence>
<evidence type="ECO:0000256" key="4">
    <source>
        <dbReference type="ARBA" id="ARBA00023172"/>
    </source>
</evidence>
<dbReference type="GO" id="GO:0003677">
    <property type="term" value="F:DNA binding"/>
    <property type="evidence" value="ECO:0007669"/>
    <property type="project" value="UniProtKB-KW"/>
</dbReference>
<organism evidence="7 8">
    <name type="scientific">Cohnella luojiensis</name>
    <dbReference type="NCBI Taxonomy" id="652876"/>
    <lineage>
        <taxon>Bacteria</taxon>
        <taxon>Bacillati</taxon>
        <taxon>Bacillota</taxon>
        <taxon>Bacilli</taxon>
        <taxon>Bacillales</taxon>
        <taxon>Paenibacillaceae</taxon>
        <taxon>Cohnella</taxon>
    </lineage>
</organism>
<dbReference type="SUPFAM" id="SSF53098">
    <property type="entry name" value="Ribonuclease H-like"/>
    <property type="match status" value="1"/>
</dbReference>
<dbReference type="AlphaFoldDB" id="A0A4Y8LXC3"/>
<dbReference type="EMBL" id="SOMN01000012">
    <property type="protein sequence ID" value="TFE26717.1"/>
    <property type="molecule type" value="Genomic_DNA"/>
</dbReference>
<comment type="caution">
    <text evidence="7">The sequence shown here is derived from an EMBL/GenBank/DDBJ whole genome shotgun (WGS) entry which is preliminary data.</text>
</comment>
<keyword evidence="4" id="KW-0233">DNA recombination</keyword>
<keyword evidence="8" id="KW-1185">Reference proteome</keyword>
<dbReference type="NCBIfam" id="NF033546">
    <property type="entry name" value="transpos_IS21"/>
    <property type="match status" value="1"/>
</dbReference>
<dbReference type="InterPro" id="IPR017894">
    <property type="entry name" value="HTH_IS21_transposase_type"/>
</dbReference>
<dbReference type="InterPro" id="IPR054353">
    <property type="entry name" value="IstA-like_C"/>
</dbReference>
<keyword evidence="3" id="KW-0238">DNA-binding</keyword>
<dbReference type="PROSITE" id="PS50994">
    <property type="entry name" value="INTEGRASE"/>
    <property type="match status" value="1"/>
</dbReference>
<evidence type="ECO:0000259" key="5">
    <source>
        <dbReference type="PROSITE" id="PS50531"/>
    </source>
</evidence>
<dbReference type="OrthoDB" id="3193769at2"/>
<evidence type="ECO:0000256" key="3">
    <source>
        <dbReference type="ARBA" id="ARBA00023125"/>
    </source>
</evidence>
<sequence>MIKNGEHFMIKEMHEKGMSITQIATELGRDRKTIRSWLQENETKKYQRQMTIRPCLLESFKGYVKRRMEEGCLNAVVLFDEIKAQGYAGKTTMLRHFMSPLRPTVISQATERYETPPGQQAQVDWGLFKVKWNGTYKRLYAFVMVLGYSRMLYVEFTENERLDTLMGCHLRAMQYFGGRTRTCLYDNMKTVVSGQDEQGEVVWNERFAKFANHHGFVLRRCRPYRARTKGKVESGVKYVRKNFWPRVQTFTDLHDLNLQARAWMDKTANVRIHATTHEVPQERWLREELQPFNLTRFEAVYRHERKVSSDCLVSYNAHRYSVPHRYVGYTVEVEDQNNGLIRIYTGEIILAEHVKALGRHQVVANKTHFVGIRTTGSSKAATPMPLLVPKAIPEVVTRDLSVYDIFSEEVMTS</sequence>
<evidence type="ECO:0000313" key="7">
    <source>
        <dbReference type="EMBL" id="TFE26717.1"/>
    </source>
</evidence>
<evidence type="ECO:0000256" key="2">
    <source>
        <dbReference type="ARBA" id="ARBA00022578"/>
    </source>
</evidence>
<dbReference type="GO" id="GO:0015074">
    <property type="term" value="P:DNA integration"/>
    <property type="evidence" value="ECO:0007669"/>
    <property type="project" value="InterPro"/>
</dbReference>
<dbReference type="PANTHER" id="PTHR35004">
    <property type="entry name" value="TRANSPOSASE RV3428C-RELATED"/>
    <property type="match status" value="1"/>
</dbReference>
<protein>
    <submittedName>
        <fullName evidence="7">IS21 family transposase</fullName>
    </submittedName>
</protein>
<proteinExistence type="inferred from homology"/>
<name>A0A4Y8LXC3_9BACL</name>
<dbReference type="Pfam" id="PF22483">
    <property type="entry name" value="Mu-transpos_C_2"/>
    <property type="match status" value="1"/>
</dbReference>
<dbReference type="PROSITE" id="PS50531">
    <property type="entry name" value="HTH_IS21"/>
    <property type="match status" value="1"/>
</dbReference>
<dbReference type="InterPro" id="IPR036397">
    <property type="entry name" value="RNaseH_sf"/>
</dbReference>
<comment type="similarity">
    <text evidence="1">Belongs to the transposase IS21/IS408/IS1162 family.</text>
</comment>
<dbReference type="PANTHER" id="PTHR35004:SF6">
    <property type="entry name" value="TRANSPOSASE"/>
    <property type="match status" value="1"/>
</dbReference>
<evidence type="ECO:0000313" key="8">
    <source>
        <dbReference type="Proteomes" id="UP000297900"/>
    </source>
</evidence>
<gene>
    <name evidence="7" type="ORF">E2980_11460</name>
</gene>
<keyword evidence="2" id="KW-0815">Transposition</keyword>
<dbReference type="InterPro" id="IPR012337">
    <property type="entry name" value="RNaseH-like_sf"/>
</dbReference>
<dbReference type="InterPro" id="IPR001584">
    <property type="entry name" value="Integrase_cat-core"/>
</dbReference>
<accession>A0A4Y8LXC3</accession>
<feature type="domain" description="Integrase catalytic" evidence="6">
    <location>
        <begin position="113"/>
        <end position="288"/>
    </location>
</feature>
<dbReference type="Proteomes" id="UP000297900">
    <property type="component" value="Unassembled WGS sequence"/>
</dbReference>
<dbReference type="Gene3D" id="1.10.10.60">
    <property type="entry name" value="Homeodomain-like"/>
    <property type="match status" value="1"/>
</dbReference>
<dbReference type="GO" id="GO:0032196">
    <property type="term" value="P:transposition"/>
    <property type="evidence" value="ECO:0007669"/>
    <property type="project" value="UniProtKB-KW"/>
</dbReference>
<reference evidence="7 8" key="1">
    <citation type="submission" date="2019-03" db="EMBL/GenBank/DDBJ databases">
        <title>Cohnella endophytica sp. nov., a novel endophytic bacterium isolated from bark of Sonneratia apetala.</title>
        <authorList>
            <person name="Tuo L."/>
        </authorList>
    </citation>
    <scope>NUCLEOTIDE SEQUENCE [LARGE SCALE GENOMIC DNA]</scope>
    <source>
        <strain evidence="7 8">CCTCC AB 208254</strain>
    </source>
</reference>
<evidence type="ECO:0000259" key="6">
    <source>
        <dbReference type="PROSITE" id="PS50994"/>
    </source>
</evidence>
<dbReference type="Pfam" id="PF00665">
    <property type="entry name" value="rve"/>
    <property type="match status" value="1"/>
</dbReference>